<dbReference type="OrthoDB" id="5388727at2759"/>
<dbReference type="AlphaFoldDB" id="A0A3A2Z601"/>
<sequence>MDLVLPYNALIVNDKAYASFLQASNPNLRETATPVNETTKTADLIIRYPRRPTFDQVILLIFECKRANKGSGLHALEEQLFDKVMFAMSDTGLAIADNFFAAVAFGSKIRIFRCRRNPQAPGDSVHYNDIQAIWNGGEYVDEQLYKDAGNAEDARQIHHALMEIKNHARP</sequence>
<keyword evidence="2" id="KW-1185">Reference proteome</keyword>
<evidence type="ECO:0000313" key="2">
    <source>
        <dbReference type="Proteomes" id="UP000266188"/>
    </source>
</evidence>
<reference evidence="2" key="1">
    <citation type="submission" date="2017-02" db="EMBL/GenBank/DDBJ databases">
        <authorList>
            <person name="Tafer H."/>
            <person name="Lopandic K."/>
        </authorList>
    </citation>
    <scope>NUCLEOTIDE SEQUENCE [LARGE SCALE GENOMIC DNA]</scope>
    <source>
        <strain evidence="2">CBS 366.77</strain>
    </source>
</reference>
<name>A0A3A2Z601_9EURO</name>
<gene>
    <name evidence="1" type="ORF">PHISCL_09553</name>
</gene>
<comment type="caution">
    <text evidence="1">The sequence shown here is derived from an EMBL/GenBank/DDBJ whole genome shotgun (WGS) entry which is preliminary data.</text>
</comment>
<proteinExistence type="predicted"/>
<dbReference type="EMBL" id="MVGC01000622">
    <property type="protein sequence ID" value="RJE18110.1"/>
    <property type="molecule type" value="Genomic_DNA"/>
</dbReference>
<organism evidence="1 2">
    <name type="scientific">Aspergillus sclerotialis</name>
    <dbReference type="NCBI Taxonomy" id="2070753"/>
    <lineage>
        <taxon>Eukaryota</taxon>
        <taxon>Fungi</taxon>
        <taxon>Dikarya</taxon>
        <taxon>Ascomycota</taxon>
        <taxon>Pezizomycotina</taxon>
        <taxon>Eurotiomycetes</taxon>
        <taxon>Eurotiomycetidae</taxon>
        <taxon>Eurotiales</taxon>
        <taxon>Aspergillaceae</taxon>
        <taxon>Aspergillus</taxon>
        <taxon>Aspergillus subgen. Polypaecilum</taxon>
    </lineage>
</organism>
<dbReference type="Proteomes" id="UP000266188">
    <property type="component" value="Unassembled WGS sequence"/>
</dbReference>
<accession>A0A3A2Z601</accession>
<evidence type="ECO:0000313" key="1">
    <source>
        <dbReference type="EMBL" id="RJE18110.1"/>
    </source>
</evidence>
<protein>
    <submittedName>
        <fullName evidence="1">Uncharacterized protein</fullName>
    </submittedName>
</protein>